<keyword evidence="6" id="KW-1185">Reference proteome</keyword>
<dbReference type="OrthoDB" id="6076852at2759"/>
<protein>
    <submittedName>
        <fullName evidence="7">Beta-microseminoprotein</fullName>
    </submittedName>
</protein>
<feature type="signal peptide" evidence="5">
    <location>
        <begin position="1"/>
        <end position="20"/>
    </location>
</feature>
<keyword evidence="4" id="KW-1015">Disulfide bond</keyword>
<evidence type="ECO:0000256" key="4">
    <source>
        <dbReference type="ARBA" id="ARBA00023157"/>
    </source>
</evidence>
<organism evidence="6 7">
    <name type="scientific">Xenopus laevis</name>
    <name type="common">African clawed frog</name>
    <dbReference type="NCBI Taxonomy" id="8355"/>
    <lineage>
        <taxon>Eukaryota</taxon>
        <taxon>Metazoa</taxon>
        <taxon>Chordata</taxon>
        <taxon>Craniata</taxon>
        <taxon>Vertebrata</taxon>
        <taxon>Euteleostomi</taxon>
        <taxon>Amphibia</taxon>
        <taxon>Batrachia</taxon>
        <taxon>Anura</taxon>
        <taxon>Pipoidea</taxon>
        <taxon>Pipidae</taxon>
        <taxon>Xenopodinae</taxon>
        <taxon>Xenopus</taxon>
        <taxon>Xenopus</taxon>
    </lineage>
</organism>
<dbReference type="RefSeq" id="XP_018082170.1">
    <property type="nucleotide sequence ID" value="XM_018226681.2"/>
</dbReference>
<comment type="subcellular location">
    <subcellularLocation>
        <location evidence="1">Secreted</location>
    </subcellularLocation>
</comment>
<evidence type="ECO:0000313" key="6">
    <source>
        <dbReference type="Proteomes" id="UP000186698"/>
    </source>
</evidence>
<dbReference type="Pfam" id="PF05825">
    <property type="entry name" value="PSP94"/>
    <property type="match status" value="1"/>
</dbReference>
<evidence type="ECO:0000256" key="3">
    <source>
        <dbReference type="ARBA" id="ARBA00022525"/>
    </source>
</evidence>
<comment type="similarity">
    <text evidence="2">Belongs to the beta-microseminoprotein family.</text>
</comment>
<evidence type="ECO:0000256" key="5">
    <source>
        <dbReference type="SAM" id="SignalP"/>
    </source>
</evidence>
<sequence length="109" mass="12069">MKCILASLIALAILVTTCSAGCFSRLPGESHGCFYRGELHDRGSKFRTKDCMDCTCSMDGSMRCCQAYGTPVKYDKEKCTAVFNRNTCLYNVVEKKNPSRECDILAMVG</sequence>
<dbReference type="Gene3D" id="2.10.70.10">
    <property type="entry name" value="Complement Module, domain 1"/>
    <property type="match status" value="1"/>
</dbReference>
<keyword evidence="5" id="KW-0732">Signal</keyword>
<dbReference type="GO" id="GO:0005576">
    <property type="term" value="C:extracellular region"/>
    <property type="evidence" value="ECO:0007669"/>
    <property type="project" value="UniProtKB-SubCell"/>
</dbReference>
<reference evidence="7" key="1">
    <citation type="submission" date="2025-08" db="UniProtKB">
        <authorList>
            <consortium name="RefSeq"/>
        </authorList>
    </citation>
    <scope>IDENTIFICATION</scope>
    <source>
        <strain evidence="7">J_2021</strain>
        <tissue evidence="7">Erythrocytes</tissue>
    </source>
</reference>
<accession>A0A8J0TCF7</accession>
<evidence type="ECO:0000256" key="2">
    <source>
        <dbReference type="ARBA" id="ARBA00010352"/>
    </source>
</evidence>
<gene>
    <name evidence="7" type="primary">LOC108696982</name>
</gene>
<dbReference type="Gene3D" id="2.20.25.590">
    <property type="match status" value="1"/>
</dbReference>
<keyword evidence="3" id="KW-0964">Secreted</keyword>
<dbReference type="InterPro" id="IPR008735">
    <property type="entry name" value="PSP94"/>
</dbReference>
<dbReference type="PANTHER" id="PTHR10500">
    <property type="entry name" value="BETA-MICROSEMINOPROTEIN"/>
    <property type="match status" value="1"/>
</dbReference>
<dbReference type="Proteomes" id="UP000186698">
    <property type="component" value="Chromosome 7L"/>
</dbReference>
<evidence type="ECO:0000256" key="1">
    <source>
        <dbReference type="ARBA" id="ARBA00004613"/>
    </source>
</evidence>
<dbReference type="PANTHER" id="PTHR10500:SF7">
    <property type="entry name" value="BETA-MICROSEMINOPROTEIN"/>
    <property type="match status" value="1"/>
</dbReference>
<name>A0A8J0TCF7_XENLA</name>
<proteinExistence type="inferred from homology"/>
<dbReference type="GeneID" id="108696982"/>
<dbReference type="AlphaFoldDB" id="A0A8J0TCF7"/>
<feature type="chain" id="PRO_5035175320" evidence="5">
    <location>
        <begin position="21"/>
        <end position="109"/>
    </location>
</feature>
<dbReference type="KEGG" id="xla:108696982"/>
<evidence type="ECO:0000313" key="7">
    <source>
        <dbReference type="RefSeq" id="XP_018082170.1"/>
    </source>
</evidence>